<evidence type="ECO:0000256" key="6">
    <source>
        <dbReference type="PIRSR" id="PIRSR600223-1"/>
    </source>
</evidence>
<dbReference type="GO" id="GO:0004252">
    <property type="term" value="F:serine-type endopeptidase activity"/>
    <property type="evidence" value="ECO:0007669"/>
    <property type="project" value="InterPro"/>
</dbReference>
<accession>A0A563EG65</accession>
<dbReference type="Pfam" id="PF10502">
    <property type="entry name" value="Peptidase_S26"/>
    <property type="match status" value="1"/>
</dbReference>
<dbReference type="PANTHER" id="PTHR43390">
    <property type="entry name" value="SIGNAL PEPTIDASE I"/>
    <property type="match status" value="1"/>
</dbReference>
<comment type="catalytic activity">
    <reaction evidence="1 7">
        <text>Cleavage of hydrophobic, N-terminal signal or leader sequences from secreted and periplasmic proteins.</text>
        <dbReference type="EC" id="3.4.21.89"/>
    </reaction>
</comment>
<sequence>MVDVDPEQAPADDEKSSAKKKRKKGNFWKELPVLLVVAFGLAALIQVFLGRVYMIPSESMEQTLHGCYNCYGDRVLVDKVTYNFTDPSPGDVIVFRGPEAWQNDFVSDEPGNFVTKSLSWLGSLIGLPQANEEDFVKRVIAVPGQTVKCCDDQNKVTVDGKPLDEPYVYYAPGASSSQESFAELKVPDGFLFVMGDNRNDSCDSRCQGGGGQAGLVPIDNVIGKARVIVLPPTRWGGVTDHNPQAVSMGAPGWQESVPMGVGIVAAWPVLLLGRRVRRALQR</sequence>
<keyword evidence="7" id="KW-1133">Transmembrane helix</keyword>
<feature type="active site" evidence="6">
    <location>
        <position position="59"/>
    </location>
</feature>
<dbReference type="EC" id="3.4.21.89" evidence="4 7"/>
<proteinExistence type="inferred from homology"/>
<dbReference type="CDD" id="cd06530">
    <property type="entry name" value="S26_SPase_I"/>
    <property type="match status" value="1"/>
</dbReference>
<dbReference type="InterPro" id="IPR000223">
    <property type="entry name" value="Pept_S26A_signal_pept_1"/>
</dbReference>
<dbReference type="InterPro" id="IPR036286">
    <property type="entry name" value="LexA/Signal_pep-like_sf"/>
</dbReference>
<evidence type="ECO:0000256" key="1">
    <source>
        <dbReference type="ARBA" id="ARBA00000677"/>
    </source>
</evidence>
<evidence type="ECO:0000256" key="7">
    <source>
        <dbReference type="RuleBase" id="RU362042"/>
    </source>
</evidence>
<comment type="subcellular location">
    <subcellularLocation>
        <location evidence="2">Cell membrane</location>
        <topology evidence="2">Single-pass type II membrane protein</topology>
    </subcellularLocation>
    <subcellularLocation>
        <location evidence="7">Membrane</location>
        <topology evidence="7">Single-pass type II membrane protein</topology>
    </subcellularLocation>
</comment>
<dbReference type="PRINTS" id="PR00727">
    <property type="entry name" value="LEADERPTASE"/>
</dbReference>
<dbReference type="SUPFAM" id="SSF51306">
    <property type="entry name" value="LexA/Signal peptidase"/>
    <property type="match status" value="1"/>
</dbReference>
<dbReference type="InterPro" id="IPR019533">
    <property type="entry name" value="Peptidase_S26"/>
</dbReference>
<organism evidence="9 10">
    <name type="scientific">Lentzea tibetensis</name>
    <dbReference type="NCBI Taxonomy" id="2591470"/>
    <lineage>
        <taxon>Bacteria</taxon>
        <taxon>Bacillati</taxon>
        <taxon>Actinomycetota</taxon>
        <taxon>Actinomycetes</taxon>
        <taxon>Pseudonocardiales</taxon>
        <taxon>Pseudonocardiaceae</taxon>
        <taxon>Lentzea</taxon>
    </lineage>
</organism>
<keyword evidence="10" id="KW-1185">Reference proteome</keyword>
<evidence type="ECO:0000256" key="4">
    <source>
        <dbReference type="ARBA" id="ARBA00013208"/>
    </source>
</evidence>
<evidence type="ECO:0000256" key="2">
    <source>
        <dbReference type="ARBA" id="ARBA00004401"/>
    </source>
</evidence>
<dbReference type="OrthoDB" id="9815782at2"/>
<evidence type="ECO:0000259" key="8">
    <source>
        <dbReference type="Pfam" id="PF10502"/>
    </source>
</evidence>
<evidence type="ECO:0000256" key="5">
    <source>
        <dbReference type="ARBA" id="ARBA00022801"/>
    </source>
</evidence>
<keyword evidence="7" id="KW-0472">Membrane</keyword>
<protein>
    <recommendedName>
        <fullName evidence="4 7">Signal peptidase I</fullName>
        <ecNumber evidence="4 7">3.4.21.89</ecNumber>
    </recommendedName>
</protein>
<feature type="domain" description="Peptidase S26" evidence="8">
    <location>
        <begin position="30"/>
        <end position="229"/>
    </location>
</feature>
<evidence type="ECO:0000313" key="10">
    <source>
        <dbReference type="Proteomes" id="UP000316639"/>
    </source>
</evidence>
<dbReference type="GO" id="GO:0009003">
    <property type="term" value="F:signal peptidase activity"/>
    <property type="evidence" value="ECO:0007669"/>
    <property type="project" value="UniProtKB-EC"/>
</dbReference>
<reference evidence="9 10" key="1">
    <citation type="submission" date="2019-07" db="EMBL/GenBank/DDBJ databases">
        <title>Lentzea xizangensis sp. nov., isolated from Qinghai-Tibetan Plateau Soils.</title>
        <authorList>
            <person name="Huang J."/>
        </authorList>
    </citation>
    <scope>NUCLEOTIDE SEQUENCE [LARGE SCALE GENOMIC DNA]</scope>
    <source>
        <strain evidence="9 10">FXJ1.1311</strain>
    </source>
</reference>
<dbReference type="NCBIfam" id="TIGR02227">
    <property type="entry name" value="sigpep_I_bact"/>
    <property type="match status" value="1"/>
</dbReference>
<dbReference type="AlphaFoldDB" id="A0A563EG65"/>
<comment type="caution">
    <text evidence="9">The sequence shown here is derived from an EMBL/GenBank/DDBJ whole genome shotgun (WGS) entry which is preliminary data.</text>
</comment>
<dbReference type="Proteomes" id="UP000316639">
    <property type="component" value="Unassembled WGS sequence"/>
</dbReference>
<feature type="active site" evidence="6">
    <location>
        <position position="137"/>
    </location>
</feature>
<dbReference type="GO" id="GO:0005886">
    <property type="term" value="C:plasma membrane"/>
    <property type="evidence" value="ECO:0007669"/>
    <property type="project" value="UniProtKB-SubCell"/>
</dbReference>
<dbReference type="InterPro" id="IPR019758">
    <property type="entry name" value="Pept_S26A_signal_pept_1_CS"/>
</dbReference>
<name>A0A563EG65_9PSEU</name>
<dbReference type="Gene3D" id="2.10.109.10">
    <property type="entry name" value="Umud Fragment, subunit A"/>
    <property type="match status" value="1"/>
</dbReference>
<keyword evidence="7" id="KW-0812">Transmembrane</keyword>
<dbReference type="RefSeq" id="WP_146360275.1">
    <property type="nucleotide sequence ID" value="NZ_VOBR01000044.1"/>
</dbReference>
<keyword evidence="5 7" id="KW-0378">Hydrolase</keyword>
<dbReference type="PROSITE" id="PS00761">
    <property type="entry name" value="SPASE_I_3"/>
    <property type="match status" value="1"/>
</dbReference>
<gene>
    <name evidence="9" type="primary">lepB</name>
    <name evidence="9" type="ORF">FKR81_39925</name>
</gene>
<feature type="transmembrane region" description="Helical" evidence="7">
    <location>
        <begin position="31"/>
        <end position="54"/>
    </location>
</feature>
<keyword evidence="7" id="KW-0645">Protease</keyword>
<dbReference type="EMBL" id="VOBR01000044">
    <property type="protein sequence ID" value="TWP45132.1"/>
    <property type="molecule type" value="Genomic_DNA"/>
</dbReference>
<evidence type="ECO:0000256" key="3">
    <source>
        <dbReference type="ARBA" id="ARBA00009370"/>
    </source>
</evidence>
<dbReference type="PANTHER" id="PTHR43390:SF1">
    <property type="entry name" value="CHLOROPLAST PROCESSING PEPTIDASE"/>
    <property type="match status" value="1"/>
</dbReference>
<dbReference type="GO" id="GO:0006465">
    <property type="term" value="P:signal peptide processing"/>
    <property type="evidence" value="ECO:0007669"/>
    <property type="project" value="InterPro"/>
</dbReference>
<evidence type="ECO:0000313" key="9">
    <source>
        <dbReference type="EMBL" id="TWP45132.1"/>
    </source>
</evidence>
<comment type="similarity">
    <text evidence="3 7">Belongs to the peptidase S26 family.</text>
</comment>